<evidence type="ECO:0000256" key="2">
    <source>
        <dbReference type="ARBA" id="ARBA00022692"/>
    </source>
</evidence>
<evidence type="ECO:0000259" key="6">
    <source>
        <dbReference type="Pfam" id="PF04357"/>
    </source>
</evidence>
<evidence type="ECO:0000313" key="8">
    <source>
        <dbReference type="Proteomes" id="UP000599391"/>
    </source>
</evidence>
<keyword evidence="4 5" id="KW-0472">Membrane</keyword>
<feature type="transmembrane region" description="Helical" evidence="5">
    <location>
        <begin position="20"/>
        <end position="45"/>
    </location>
</feature>
<evidence type="ECO:0000256" key="5">
    <source>
        <dbReference type="SAM" id="Phobius"/>
    </source>
</evidence>
<dbReference type="RefSeq" id="WP_214441117.1">
    <property type="nucleotide sequence ID" value="NZ_JAECZB010000083.1"/>
</dbReference>
<dbReference type="Pfam" id="PF04357">
    <property type="entry name" value="TamB"/>
    <property type="match status" value="2"/>
</dbReference>
<evidence type="ECO:0000256" key="4">
    <source>
        <dbReference type="ARBA" id="ARBA00023136"/>
    </source>
</evidence>
<dbReference type="Proteomes" id="UP000599391">
    <property type="component" value="Unassembled WGS sequence"/>
</dbReference>
<dbReference type="GO" id="GO:0009306">
    <property type="term" value="P:protein secretion"/>
    <property type="evidence" value="ECO:0007669"/>
    <property type="project" value="InterPro"/>
</dbReference>
<organism evidence="7 8">
    <name type="scientific">Atlanticothrix silvestris CENA357</name>
    <dbReference type="NCBI Taxonomy" id="1725252"/>
    <lineage>
        <taxon>Bacteria</taxon>
        <taxon>Bacillati</taxon>
        <taxon>Cyanobacteriota</taxon>
        <taxon>Cyanophyceae</taxon>
        <taxon>Nostocales</taxon>
        <taxon>Nodulariaceae</taxon>
        <taxon>Atlanticothrix</taxon>
        <taxon>Atlanticothrix silvestris</taxon>
    </lineage>
</organism>
<protein>
    <submittedName>
        <fullName evidence="7">Translocation/assembly module TamB domain-containing protein</fullName>
    </submittedName>
</protein>
<dbReference type="PANTHER" id="PTHR34457">
    <property type="entry name" value="EMBRYO DEFECTIVE 2410"/>
    <property type="match status" value="1"/>
</dbReference>
<comment type="subcellular location">
    <subcellularLocation>
        <location evidence="1">Membrane</location>
        <topology evidence="1">Single-pass membrane protein</topology>
    </subcellularLocation>
</comment>
<feature type="domain" description="Translocation and assembly module TamB C-terminal" evidence="6">
    <location>
        <begin position="210"/>
        <end position="382"/>
    </location>
</feature>
<accession>A0A8J7HKS4</accession>
<proteinExistence type="predicted"/>
<dbReference type="InterPro" id="IPR053022">
    <property type="entry name" value="Chloroplast_translocon_comp"/>
</dbReference>
<evidence type="ECO:0000256" key="1">
    <source>
        <dbReference type="ARBA" id="ARBA00004167"/>
    </source>
</evidence>
<evidence type="ECO:0000256" key="3">
    <source>
        <dbReference type="ARBA" id="ARBA00022989"/>
    </source>
</evidence>
<reference evidence="7 8" key="1">
    <citation type="journal article" date="2021" name="Int. J. Syst. Evol. Microbiol.">
        <title>Amazonocrinis nigriterrae gen. nov., sp. nov., Atlanticothrix silvestris gen. nov., sp. nov. and Dendronalium phyllosphericum gen. nov., sp. nov., nostocacean cyanobacteria from Brazilian environments.</title>
        <authorList>
            <person name="Alvarenga D.O."/>
            <person name="Andreote A.P.D."/>
            <person name="Branco L.H.Z."/>
            <person name="Delbaje E."/>
            <person name="Cruz R.B."/>
            <person name="Varani A.M."/>
            <person name="Fiore M.F."/>
        </authorList>
    </citation>
    <scope>NUCLEOTIDE SEQUENCE [LARGE SCALE GENOMIC DNA]</scope>
    <source>
        <strain evidence="7 8">CENA357</strain>
    </source>
</reference>
<keyword evidence="8" id="KW-1185">Reference proteome</keyword>
<dbReference type="PANTHER" id="PTHR34457:SF3">
    <property type="entry name" value="PROTEIN TIC236, CHLOROPLASTIC"/>
    <property type="match status" value="1"/>
</dbReference>
<gene>
    <name evidence="7" type="ORF">I8751_21515</name>
</gene>
<dbReference type="EMBL" id="JAECZB010000083">
    <property type="protein sequence ID" value="MBH8554884.1"/>
    <property type="molecule type" value="Genomic_DNA"/>
</dbReference>
<keyword evidence="3 5" id="KW-1133">Transmembrane helix</keyword>
<evidence type="ECO:0000313" key="7">
    <source>
        <dbReference type="EMBL" id="MBH8554884.1"/>
    </source>
</evidence>
<sequence length="1866" mass="195436">MTNSPNSGNDQESSNRRLLLLLLGRTSLALGVILLTGIAIGAWWARNYIYQDLAPLVEKNLQDLLGRPVKVGQVESFSLSSLRFGSLAIPATPTDADRVTAEALDVQFSPLQVIFTRKLILNVTLVQPDVYIQQDKDGSWVTAEVKAGEGKGAIETQLQTLRIQNGDVELMPFAAPTKPKGSVVLDQVSGIARFSSNNQKISYDINAQPARGGAVKIVGQTQPKTQQTNLQLSAQNFPASNISRLIELPIALQAGRLDADLTAQIPPNLSETEVTGTATANQVTAKIQNVPQQISNFNGKFIFQGQTVALENLNTNFGEVPIVAKGTISNQTGFNVSAQIKPVSAKNILDTLKVNSSVPATGEVKADIQVQGPIQQPIVSGTASNTKPIQVDRLLFQTINTDFRLDVSETASQVVVSNLKLVPAAGGQITGGGQATLGDQSKVLFNAQVDGVSGDILARSYGVNLPIAVGNVSAKAQISGSLNQQPLALNISTVQVTPPTGGQVTASGQIQLAPQGRVALGIQAQNLPGNAIAQGYGVSTPVNIGGVSAKATVSGALGTPLNVNVARVQATPEVGGQIIANGQLQLAPQGRVALNIQAQNLPGDAIARAYNSSPNITIGTVSANAKISGSLNNLRAVAQVQAPGAAYPIRGQAVITQQGRRTIVPNAFLNVAGGTITARGQVAQQRWQAFVKAQNLQLSRFAQIPDQFQGILNNAALNLSGSTTAFQPSTIQATGQANLSVAGGEVNVSQINLDDGRWRVLADLNKIQLNRFSPQLQGRLNSNVQLAGTTASFALPDIRANAKIRVPQGIAPLAQPLTAQVQWNGKQIIVQNASTPGVNATGAITVQFPETGTPEIAGFNLDVVAQNFNLKNTGFDVPGDIALAGLLDFNGQITGTPAVPNASGNIRLRNFQVSDLEFDPVLAGNVNFQGGQGGRLQLSGTQDEIALNLNADYRPTSFLFRTDEAVATGRTEGDNLIVNAQNFPIALASGFLPNNQLQPLGGKLSGNLAVNLNNYALAGDVAIAQPRVGRVTADAFRGNINYADGAASLANGQLQIGDSTIALSGNVQTGNDPQFQVQADFAQLRIQKLLQAFNIFDFQDLGGGLDSPDLAGADVLDTVPINLPNADLISQLKYFSQIETLIARQQQTEETQTTAALPPLTELMGALSGAIQARGSLRSGLNVGFNLQGDNWQWGNYSINEVVANGTFTDGVVTLSPLRVGINQGLVAFSGQLGTEQLSGNLKVASLPLSLLEPFIEQYPIDITGQVNANATLGGSLQDPSVNGDIALADATLNQQPLQTAQVNFDYDNARLNFDSTLLVTGNQPVAITGSIPAPLPFVTAQPDSNQISINASVNNEGLALLNLLTNNQVAWVDGQGQVDVNVQGTLNQPIINGNATINNATLRAQALSEPLTDVTGTLQFNGNTLNVPGIQANYNQGQVTASGILPVFSSQSGVSNPFTVSITDQLDVQLPQLYEGDVSGDVVVRGTALKPEIGGEIRLSDGRVIIGESATAGSNPAATTEGNNSTGTEAVANTSATTSSGSNLAATTAGNNVAGNKAAASTNATTSSNLPISFADFQIILGDDVNVTTTSLLDSVPGGDLFSQPIVSFQAKGDLTINGTLAQPRPEGVIRLTGGRLALFSTEFTLARGYEQTAQFIPSQGLDPNLDIRLVAIVPEASAIGNRILESPFSAEISDVPATNFGTLRTVRVQANVNGPASELSENLELTSEPRRSESEIVALLGGSILGGFGQTDATQGLTNFASSTILGGLQGTITAVGQAIGFSEFRIFPTPVTGQSSTSSILDLSAEGVFDISRNFSASLSRPLSSDGSFRYNLLYRLNDQILLRGLTNLGDENQLFFEYETRF</sequence>
<keyword evidence="2 5" id="KW-0812">Transmembrane</keyword>
<dbReference type="GO" id="GO:0005886">
    <property type="term" value="C:plasma membrane"/>
    <property type="evidence" value="ECO:0007669"/>
    <property type="project" value="InterPro"/>
</dbReference>
<dbReference type="InterPro" id="IPR007452">
    <property type="entry name" value="TamB_C"/>
</dbReference>
<feature type="domain" description="Translocation and assembly module TamB C-terminal" evidence="6">
    <location>
        <begin position="1431"/>
        <end position="1866"/>
    </location>
</feature>
<name>A0A8J7HKS4_9CYAN</name>
<comment type="caution">
    <text evidence="7">The sequence shown here is derived from an EMBL/GenBank/DDBJ whole genome shotgun (WGS) entry which is preliminary data.</text>
</comment>